<dbReference type="RefSeq" id="WP_073311255.1">
    <property type="nucleotide sequence ID" value="NZ_FQWV01000012.1"/>
</dbReference>
<name>A0A1M5UT04_9EURY</name>
<gene>
    <name evidence="1" type="ORF">SAMN05443636_3122</name>
</gene>
<organism evidence="1 2">
    <name type="scientific">Halobaculum gomorrense</name>
    <dbReference type="NCBI Taxonomy" id="43928"/>
    <lineage>
        <taxon>Archaea</taxon>
        <taxon>Methanobacteriati</taxon>
        <taxon>Methanobacteriota</taxon>
        <taxon>Stenosarchaea group</taxon>
        <taxon>Halobacteria</taxon>
        <taxon>Halobacteriales</taxon>
        <taxon>Haloferacaceae</taxon>
        <taxon>Halobaculum</taxon>
    </lineage>
</organism>
<proteinExistence type="predicted"/>
<evidence type="ECO:0000313" key="1">
    <source>
        <dbReference type="EMBL" id="SHH66030.1"/>
    </source>
</evidence>
<keyword evidence="2" id="KW-1185">Reference proteome</keyword>
<sequence length="82" mass="9025">MTDEFDRVPDELVSETLAIRCVIAEYEPNLCDGYIETVAIDPATVTVNGYGRVSFPEHVPTECPCCGDRVLAYNGVEVTFHA</sequence>
<protein>
    <submittedName>
        <fullName evidence="1">Uncharacterized protein</fullName>
    </submittedName>
</protein>
<dbReference type="EMBL" id="FQWV01000012">
    <property type="protein sequence ID" value="SHH66030.1"/>
    <property type="molecule type" value="Genomic_DNA"/>
</dbReference>
<evidence type="ECO:0000313" key="2">
    <source>
        <dbReference type="Proteomes" id="UP000184357"/>
    </source>
</evidence>
<dbReference type="AlphaFoldDB" id="A0A1M5UT04"/>
<reference evidence="1 2" key="1">
    <citation type="submission" date="2016-11" db="EMBL/GenBank/DDBJ databases">
        <authorList>
            <person name="Jaros S."/>
            <person name="Januszkiewicz K."/>
            <person name="Wedrychowicz H."/>
        </authorList>
    </citation>
    <scope>NUCLEOTIDE SEQUENCE [LARGE SCALE GENOMIC DNA]</scope>
    <source>
        <strain evidence="1 2">DSM 9297</strain>
    </source>
</reference>
<accession>A0A1M5UT04</accession>
<dbReference type="OrthoDB" id="346081at2157"/>
<dbReference type="Proteomes" id="UP000184357">
    <property type="component" value="Unassembled WGS sequence"/>
</dbReference>
<dbReference type="STRING" id="43928.SAMN05443636_3122"/>